<name>A0ABZ2KGT5_9BACT</name>
<proteinExistence type="predicted"/>
<dbReference type="EMBL" id="CP089982">
    <property type="protein sequence ID" value="WXA96757.1"/>
    <property type="molecule type" value="Genomic_DNA"/>
</dbReference>
<protein>
    <submittedName>
        <fullName evidence="1">Uncharacterized protein</fullName>
    </submittedName>
</protein>
<dbReference type="Proteomes" id="UP001379533">
    <property type="component" value="Chromosome"/>
</dbReference>
<reference evidence="1 2" key="1">
    <citation type="submission" date="2021-12" db="EMBL/GenBank/DDBJ databases">
        <title>Discovery of the Pendulisporaceae a myxobacterial family with distinct sporulation behavior and unique specialized metabolism.</title>
        <authorList>
            <person name="Garcia R."/>
            <person name="Popoff A."/>
            <person name="Bader C.D."/>
            <person name="Loehr J."/>
            <person name="Walesch S."/>
            <person name="Walt C."/>
            <person name="Boldt J."/>
            <person name="Bunk B."/>
            <person name="Haeckl F.J.F.P.J."/>
            <person name="Gunesch A.P."/>
            <person name="Birkelbach J."/>
            <person name="Nuebel U."/>
            <person name="Pietschmann T."/>
            <person name="Bach T."/>
            <person name="Mueller R."/>
        </authorList>
    </citation>
    <scope>NUCLEOTIDE SEQUENCE [LARGE SCALE GENOMIC DNA]</scope>
    <source>
        <strain evidence="1 2">MSr12523</strain>
    </source>
</reference>
<organism evidence="1 2">
    <name type="scientific">Pendulispora brunnea</name>
    <dbReference type="NCBI Taxonomy" id="2905690"/>
    <lineage>
        <taxon>Bacteria</taxon>
        <taxon>Pseudomonadati</taxon>
        <taxon>Myxococcota</taxon>
        <taxon>Myxococcia</taxon>
        <taxon>Myxococcales</taxon>
        <taxon>Sorangiineae</taxon>
        <taxon>Pendulisporaceae</taxon>
        <taxon>Pendulispora</taxon>
    </lineage>
</organism>
<accession>A0ABZ2KGT5</accession>
<keyword evidence="2" id="KW-1185">Reference proteome</keyword>
<evidence type="ECO:0000313" key="1">
    <source>
        <dbReference type="EMBL" id="WXA96757.1"/>
    </source>
</evidence>
<evidence type="ECO:0000313" key="2">
    <source>
        <dbReference type="Proteomes" id="UP001379533"/>
    </source>
</evidence>
<gene>
    <name evidence="1" type="ORF">LZC95_07895</name>
</gene>
<dbReference type="RefSeq" id="WP_394847373.1">
    <property type="nucleotide sequence ID" value="NZ_CP089982.1"/>
</dbReference>
<sequence>MALFLSGLGPLSRDTASRVRSLAERHNVRFICDDDDATRFRFEADDETTARTFTIALRRNVELYLLLQEEADLFEETIE</sequence>